<feature type="compositionally biased region" description="Basic and acidic residues" evidence="1">
    <location>
        <begin position="89"/>
        <end position="100"/>
    </location>
</feature>
<reference evidence="2 3" key="1">
    <citation type="submission" date="2017-12" db="EMBL/GenBank/DDBJ databases">
        <title>Integrating genomic resources of turbot (Scophthalmus maximus) in depth evaluation of genetic and physical mapping variation across individuals.</title>
        <authorList>
            <person name="Martinez P."/>
        </authorList>
    </citation>
    <scope>NUCLEOTIDE SEQUENCE [LARGE SCALE GENOMIC DNA]</scope>
</reference>
<sequence>MSKGRSPVELPIRERKQSGGEKVSQLRKCSSSFLISNILENESSDTQPSAEELPPMSRRTGAQSRVRTSGRRRKVGQETLATWESPGVDEGRQFDKWKGQ</sequence>
<feature type="compositionally biased region" description="Polar residues" evidence="1">
    <location>
        <begin position="39"/>
        <end position="49"/>
    </location>
</feature>
<organism evidence="2 3">
    <name type="scientific">Scophthalmus maximus</name>
    <name type="common">Turbot</name>
    <name type="synonym">Psetta maxima</name>
    <dbReference type="NCBI Taxonomy" id="52904"/>
    <lineage>
        <taxon>Eukaryota</taxon>
        <taxon>Metazoa</taxon>
        <taxon>Chordata</taxon>
        <taxon>Craniata</taxon>
        <taxon>Vertebrata</taxon>
        <taxon>Euteleostomi</taxon>
        <taxon>Actinopterygii</taxon>
        <taxon>Neopterygii</taxon>
        <taxon>Teleostei</taxon>
        <taxon>Neoteleostei</taxon>
        <taxon>Acanthomorphata</taxon>
        <taxon>Carangaria</taxon>
        <taxon>Pleuronectiformes</taxon>
        <taxon>Pleuronectoidei</taxon>
        <taxon>Scophthalmidae</taxon>
        <taxon>Scophthalmus</taxon>
    </lineage>
</organism>
<evidence type="ECO:0000313" key="3">
    <source>
        <dbReference type="Proteomes" id="UP000246464"/>
    </source>
</evidence>
<feature type="region of interest" description="Disordered" evidence="1">
    <location>
        <begin position="1"/>
        <end position="26"/>
    </location>
</feature>
<gene>
    <name evidence="2" type="ORF">SMAX5B_003749</name>
</gene>
<protein>
    <submittedName>
        <fullName evidence="2">Uncharacterized protein</fullName>
    </submittedName>
</protein>
<proteinExistence type="predicted"/>
<name>A0A2U9B115_SCOMX</name>
<dbReference type="AlphaFoldDB" id="A0A2U9B115"/>
<dbReference type="Proteomes" id="UP000246464">
    <property type="component" value="Chromosome 2"/>
</dbReference>
<dbReference type="EMBL" id="CP026244">
    <property type="protein sequence ID" value="AWO97525.1"/>
    <property type="molecule type" value="Genomic_DNA"/>
</dbReference>
<feature type="region of interest" description="Disordered" evidence="1">
    <location>
        <begin position="39"/>
        <end position="100"/>
    </location>
</feature>
<keyword evidence="3" id="KW-1185">Reference proteome</keyword>
<evidence type="ECO:0000256" key="1">
    <source>
        <dbReference type="SAM" id="MobiDB-lite"/>
    </source>
</evidence>
<accession>A0A2U9B115</accession>
<evidence type="ECO:0000313" key="2">
    <source>
        <dbReference type="EMBL" id="AWO97525.1"/>
    </source>
</evidence>